<dbReference type="EMBL" id="JBBWWR010000013">
    <property type="protein sequence ID" value="KAK8956018.1"/>
    <property type="molecule type" value="Genomic_DNA"/>
</dbReference>
<evidence type="ECO:0000313" key="2">
    <source>
        <dbReference type="Proteomes" id="UP001412067"/>
    </source>
</evidence>
<organism evidence="1 2">
    <name type="scientific">Platanthera guangdongensis</name>
    <dbReference type="NCBI Taxonomy" id="2320717"/>
    <lineage>
        <taxon>Eukaryota</taxon>
        <taxon>Viridiplantae</taxon>
        <taxon>Streptophyta</taxon>
        <taxon>Embryophyta</taxon>
        <taxon>Tracheophyta</taxon>
        <taxon>Spermatophyta</taxon>
        <taxon>Magnoliopsida</taxon>
        <taxon>Liliopsida</taxon>
        <taxon>Asparagales</taxon>
        <taxon>Orchidaceae</taxon>
        <taxon>Orchidoideae</taxon>
        <taxon>Orchideae</taxon>
        <taxon>Orchidinae</taxon>
        <taxon>Platanthera</taxon>
    </lineage>
</organism>
<comment type="caution">
    <text evidence="1">The sequence shown here is derived from an EMBL/GenBank/DDBJ whole genome shotgun (WGS) entry which is preliminary data.</text>
</comment>
<protein>
    <submittedName>
        <fullName evidence="1">Uncharacterized protein</fullName>
    </submittedName>
</protein>
<name>A0ABR2M0L6_9ASPA</name>
<accession>A0ABR2M0L6</accession>
<proteinExistence type="predicted"/>
<reference evidence="1 2" key="1">
    <citation type="journal article" date="2022" name="Nat. Plants">
        <title>Genomes of leafy and leafless Platanthera orchids illuminate the evolution of mycoheterotrophy.</title>
        <authorList>
            <person name="Li M.H."/>
            <person name="Liu K.W."/>
            <person name="Li Z."/>
            <person name="Lu H.C."/>
            <person name="Ye Q.L."/>
            <person name="Zhang D."/>
            <person name="Wang J.Y."/>
            <person name="Li Y.F."/>
            <person name="Zhong Z.M."/>
            <person name="Liu X."/>
            <person name="Yu X."/>
            <person name="Liu D.K."/>
            <person name="Tu X.D."/>
            <person name="Liu B."/>
            <person name="Hao Y."/>
            <person name="Liao X.Y."/>
            <person name="Jiang Y.T."/>
            <person name="Sun W.H."/>
            <person name="Chen J."/>
            <person name="Chen Y.Q."/>
            <person name="Ai Y."/>
            <person name="Zhai J.W."/>
            <person name="Wu S.S."/>
            <person name="Zhou Z."/>
            <person name="Hsiao Y.Y."/>
            <person name="Wu W.L."/>
            <person name="Chen Y.Y."/>
            <person name="Lin Y.F."/>
            <person name="Hsu J.L."/>
            <person name="Li C.Y."/>
            <person name="Wang Z.W."/>
            <person name="Zhao X."/>
            <person name="Zhong W.Y."/>
            <person name="Ma X.K."/>
            <person name="Ma L."/>
            <person name="Huang J."/>
            <person name="Chen G.Z."/>
            <person name="Huang M.Z."/>
            <person name="Huang L."/>
            <person name="Peng D.H."/>
            <person name="Luo Y.B."/>
            <person name="Zou S.Q."/>
            <person name="Chen S.P."/>
            <person name="Lan S."/>
            <person name="Tsai W.C."/>
            <person name="Van de Peer Y."/>
            <person name="Liu Z.J."/>
        </authorList>
    </citation>
    <scope>NUCLEOTIDE SEQUENCE [LARGE SCALE GENOMIC DNA]</scope>
    <source>
        <strain evidence="1">Lor288</strain>
    </source>
</reference>
<gene>
    <name evidence="1" type="ORF">KSP40_PGU022033</name>
</gene>
<dbReference type="Proteomes" id="UP001412067">
    <property type="component" value="Unassembled WGS sequence"/>
</dbReference>
<evidence type="ECO:0000313" key="1">
    <source>
        <dbReference type="EMBL" id="KAK8956018.1"/>
    </source>
</evidence>
<keyword evidence="2" id="KW-1185">Reference proteome</keyword>
<sequence length="60" mass="6750">MIHDNLSDRMAFVPAMHHSNICPINFRWTPPAPCEKSKFLGSVKIAIALNRKRDTTGRGT</sequence>